<evidence type="ECO:0000313" key="2">
    <source>
        <dbReference type="Proteomes" id="UP001305414"/>
    </source>
</evidence>
<comment type="caution">
    <text evidence="1">The sequence shown here is derived from an EMBL/GenBank/DDBJ whole genome shotgun (WGS) entry which is preliminary data.</text>
</comment>
<dbReference type="AlphaFoldDB" id="A0AAN7UXY5"/>
<protein>
    <submittedName>
        <fullName evidence="1">Uncharacterized protein</fullName>
    </submittedName>
</protein>
<dbReference type="Gene3D" id="3.90.470.20">
    <property type="entry name" value="4'-phosphopantetheinyl transferase domain"/>
    <property type="match status" value="1"/>
</dbReference>
<dbReference type="GO" id="GO:0008897">
    <property type="term" value="F:holo-[acyl-carrier-protein] synthase activity"/>
    <property type="evidence" value="ECO:0007669"/>
    <property type="project" value="InterPro"/>
</dbReference>
<evidence type="ECO:0000313" key="1">
    <source>
        <dbReference type="EMBL" id="KAK5635311.1"/>
    </source>
</evidence>
<keyword evidence="2" id="KW-1185">Reference proteome</keyword>
<dbReference type="EMBL" id="JAWHQM010000051">
    <property type="protein sequence ID" value="KAK5635311.1"/>
    <property type="molecule type" value="Genomic_DNA"/>
</dbReference>
<dbReference type="GO" id="GO:0000287">
    <property type="term" value="F:magnesium ion binding"/>
    <property type="evidence" value="ECO:0007669"/>
    <property type="project" value="InterPro"/>
</dbReference>
<dbReference type="InterPro" id="IPR037143">
    <property type="entry name" value="4-PPantetheinyl_Trfase_dom_sf"/>
</dbReference>
<proteinExistence type="predicted"/>
<organism evidence="1 2">
    <name type="scientific">Xylaria bambusicola</name>
    <dbReference type="NCBI Taxonomy" id="326684"/>
    <lineage>
        <taxon>Eukaryota</taxon>
        <taxon>Fungi</taxon>
        <taxon>Dikarya</taxon>
        <taxon>Ascomycota</taxon>
        <taxon>Pezizomycotina</taxon>
        <taxon>Sordariomycetes</taxon>
        <taxon>Xylariomycetidae</taxon>
        <taxon>Xylariales</taxon>
        <taxon>Xylariaceae</taxon>
        <taxon>Xylaria</taxon>
    </lineage>
</organism>
<gene>
    <name evidence="1" type="ORF">RRF57_011023</name>
</gene>
<accession>A0AAN7UXY5</accession>
<name>A0AAN7UXY5_9PEZI</name>
<dbReference type="Proteomes" id="UP001305414">
    <property type="component" value="Unassembled WGS sequence"/>
</dbReference>
<reference evidence="1 2" key="1">
    <citation type="submission" date="2023-10" db="EMBL/GenBank/DDBJ databases">
        <title>Draft genome sequence of Xylaria bambusicola isolate GMP-LS, the root and basal stem rot pathogen of sugarcane in Indonesia.</title>
        <authorList>
            <person name="Selvaraj P."/>
            <person name="Muralishankar V."/>
            <person name="Muruganantham S."/>
            <person name="Sp S."/>
            <person name="Haryani S."/>
            <person name="Lau K.J.X."/>
            <person name="Naqvi N.I."/>
        </authorList>
    </citation>
    <scope>NUCLEOTIDE SEQUENCE [LARGE SCALE GENOMIC DNA]</scope>
    <source>
        <strain evidence="1">GMP-LS</strain>
    </source>
</reference>
<sequence length="94" mass="10805">MTLATRFPHRFRIGNDICYIPRIRKILEGRLGTPFIRRILKPEEIGQPRTARILGARKNNAGGSLIFSAITRQDFQNNAESIKFFRAVEFMAGR</sequence>